<keyword evidence="4 8" id="KW-1133">Transmembrane helix</keyword>
<evidence type="ECO:0000256" key="1">
    <source>
        <dbReference type="ARBA" id="ARBA00004141"/>
    </source>
</evidence>
<keyword evidence="5 8" id="KW-0472">Membrane</keyword>
<dbReference type="PANTHER" id="PTHR11403:SF6">
    <property type="entry name" value="NITRIC OXIDE REDUCTASE SUBUNIT E"/>
    <property type="match status" value="1"/>
</dbReference>
<accession>A0A5P9NQP4</accession>
<feature type="transmembrane region" description="Helical" evidence="8">
    <location>
        <begin position="28"/>
        <end position="49"/>
    </location>
</feature>
<feature type="domain" description="Heme-copper oxidase subunit III family profile" evidence="9">
    <location>
        <begin position="27"/>
        <end position="204"/>
    </location>
</feature>
<dbReference type="OrthoDB" id="9810850at2"/>
<dbReference type="AlphaFoldDB" id="A0A5P9NQP4"/>
<dbReference type="InterPro" id="IPR000298">
    <property type="entry name" value="Cyt_c_oxidase-like_su3"/>
</dbReference>
<sequence>MTVQPQAATTPGQPHSRAKSRLPGEEGVWFFILGDLLVFTVFFATFLYYRNEDVVLFITSQAQLNQGIGVLNTLLMLSSSWFVATAVHCVRLGLYRTSWKLLLLAFVCGAGFIVIKFFEYSEKITAGITLSTNDFFMYYFIYTGIHGIHVLIGLGILLYMTLLLRSRQSGLTASDLQNLESGAIFWHLVDLLWIVIFALLYLVK</sequence>
<organism evidence="10 11">
    <name type="scientific">Halioglobus maricola</name>
    <dbReference type="NCBI Taxonomy" id="2601894"/>
    <lineage>
        <taxon>Bacteria</taxon>
        <taxon>Pseudomonadati</taxon>
        <taxon>Pseudomonadota</taxon>
        <taxon>Gammaproteobacteria</taxon>
        <taxon>Cellvibrionales</taxon>
        <taxon>Halieaceae</taxon>
        <taxon>Halioglobus</taxon>
    </lineage>
</organism>
<dbReference type="RefSeq" id="WP_153240343.1">
    <property type="nucleotide sequence ID" value="NZ_CP036422.1"/>
</dbReference>
<dbReference type="GO" id="GO:0004129">
    <property type="term" value="F:cytochrome-c oxidase activity"/>
    <property type="evidence" value="ECO:0007669"/>
    <property type="project" value="InterPro"/>
</dbReference>
<evidence type="ECO:0000256" key="2">
    <source>
        <dbReference type="ARBA" id="ARBA00010581"/>
    </source>
</evidence>
<evidence type="ECO:0000256" key="7">
    <source>
        <dbReference type="SAM" id="MobiDB-lite"/>
    </source>
</evidence>
<keyword evidence="3 6" id="KW-0812">Transmembrane</keyword>
<evidence type="ECO:0000313" key="10">
    <source>
        <dbReference type="EMBL" id="QFU77198.1"/>
    </source>
</evidence>
<dbReference type="InterPro" id="IPR035973">
    <property type="entry name" value="Cyt_c_oxidase_su3-like_sf"/>
</dbReference>
<evidence type="ECO:0000313" key="11">
    <source>
        <dbReference type="Proteomes" id="UP000326287"/>
    </source>
</evidence>
<dbReference type="InterPro" id="IPR024791">
    <property type="entry name" value="Cyt_c/ubiquinol_Oxase_su3"/>
</dbReference>
<dbReference type="Proteomes" id="UP000326287">
    <property type="component" value="Chromosome"/>
</dbReference>
<feature type="region of interest" description="Disordered" evidence="7">
    <location>
        <begin position="1"/>
        <end position="20"/>
    </location>
</feature>
<evidence type="ECO:0000256" key="6">
    <source>
        <dbReference type="RuleBase" id="RU003376"/>
    </source>
</evidence>
<feature type="transmembrane region" description="Helical" evidence="8">
    <location>
        <begin position="70"/>
        <end position="93"/>
    </location>
</feature>
<dbReference type="InterPro" id="IPR013833">
    <property type="entry name" value="Cyt_c_oxidase_su3_a-hlx"/>
</dbReference>
<dbReference type="Pfam" id="PF00510">
    <property type="entry name" value="COX3"/>
    <property type="match status" value="1"/>
</dbReference>
<comment type="subcellular location">
    <subcellularLocation>
        <location evidence="6">Cell membrane</location>
        <topology evidence="6">Multi-pass membrane protein</topology>
    </subcellularLocation>
    <subcellularLocation>
        <location evidence="1">Membrane</location>
        <topology evidence="1">Multi-pass membrane protein</topology>
    </subcellularLocation>
</comment>
<dbReference type="GO" id="GO:0005886">
    <property type="term" value="C:plasma membrane"/>
    <property type="evidence" value="ECO:0007669"/>
    <property type="project" value="UniProtKB-SubCell"/>
</dbReference>
<evidence type="ECO:0000256" key="8">
    <source>
        <dbReference type="SAM" id="Phobius"/>
    </source>
</evidence>
<evidence type="ECO:0000259" key="9">
    <source>
        <dbReference type="PROSITE" id="PS50253"/>
    </source>
</evidence>
<feature type="transmembrane region" description="Helical" evidence="8">
    <location>
        <begin position="184"/>
        <end position="203"/>
    </location>
</feature>
<dbReference type="PANTHER" id="PTHR11403">
    <property type="entry name" value="CYTOCHROME C OXIDASE SUBUNIT III"/>
    <property type="match status" value="1"/>
</dbReference>
<dbReference type="Gene3D" id="1.20.120.80">
    <property type="entry name" value="Cytochrome c oxidase, subunit III, four-helix bundle"/>
    <property type="match status" value="1"/>
</dbReference>
<evidence type="ECO:0000256" key="4">
    <source>
        <dbReference type="ARBA" id="ARBA00022989"/>
    </source>
</evidence>
<dbReference type="KEGG" id="halc:EY643_16885"/>
<keyword evidence="11" id="KW-1185">Reference proteome</keyword>
<feature type="compositionally biased region" description="Polar residues" evidence="7">
    <location>
        <begin position="1"/>
        <end position="13"/>
    </location>
</feature>
<feature type="transmembrane region" description="Helical" evidence="8">
    <location>
        <begin position="99"/>
        <end position="118"/>
    </location>
</feature>
<dbReference type="EMBL" id="CP036422">
    <property type="protein sequence ID" value="QFU77198.1"/>
    <property type="molecule type" value="Genomic_DNA"/>
</dbReference>
<evidence type="ECO:0000256" key="5">
    <source>
        <dbReference type="ARBA" id="ARBA00023136"/>
    </source>
</evidence>
<dbReference type="GO" id="GO:0019646">
    <property type="term" value="P:aerobic electron transport chain"/>
    <property type="evidence" value="ECO:0007669"/>
    <property type="project" value="InterPro"/>
</dbReference>
<dbReference type="SUPFAM" id="SSF81452">
    <property type="entry name" value="Cytochrome c oxidase subunit III-like"/>
    <property type="match status" value="1"/>
</dbReference>
<evidence type="ECO:0000256" key="3">
    <source>
        <dbReference type="ARBA" id="ARBA00022692"/>
    </source>
</evidence>
<protein>
    <submittedName>
        <fullName evidence="10">Cytochrome c oxidase subunit 3 family protein</fullName>
    </submittedName>
</protein>
<name>A0A5P9NQP4_9GAMM</name>
<comment type="similarity">
    <text evidence="2 6">Belongs to the cytochrome c oxidase subunit 3 family.</text>
</comment>
<feature type="transmembrane region" description="Helical" evidence="8">
    <location>
        <begin position="139"/>
        <end position="164"/>
    </location>
</feature>
<dbReference type="PROSITE" id="PS50253">
    <property type="entry name" value="COX3"/>
    <property type="match status" value="1"/>
</dbReference>
<reference evidence="10 11" key="1">
    <citation type="submission" date="2019-02" db="EMBL/GenBank/DDBJ databases">
        <authorList>
            <person name="Li S.-H."/>
        </authorList>
    </citation>
    <scope>NUCLEOTIDE SEQUENCE [LARGE SCALE GENOMIC DNA]</scope>
    <source>
        <strain evidence="10 11">IMCC14385</strain>
    </source>
</reference>
<proteinExistence type="inferred from homology"/>
<dbReference type="CDD" id="cd02862">
    <property type="entry name" value="NorE_like"/>
    <property type="match status" value="1"/>
</dbReference>
<gene>
    <name evidence="10" type="ORF">EY643_16885</name>
</gene>